<evidence type="ECO:0000313" key="4">
    <source>
        <dbReference type="Proteomes" id="UP001190700"/>
    </source>
</evidence>
<name>A0AAE0C2H8_9CHLO</name>
<reference evidence="3 4" key="1">
    <citation type="journal article" date="2015" name="Genome Biol. Evol.">
        <title>Comparative Genomics of a Bacterivorous Green Alga Reveals Evolutionary Causalities and Consequences of Phago-Mixotrophic Mode of Nutrition.</title>
        <authorList>
            <person name="Burns J.A."/>
            <person name="Paasch A."/>
            <person name="Narechania A."/>
            <person name="Kim E."/>
        </authorList>
    </citation>
    <scope>NUCLEOTIDE SEQUENCE [LARGE SCALE GENOMIC DNA]</scope>
    <source>
        <strain evidence="3 4">PLY_AMNH</strain>
    </source>
</reference>
<feature type="non-terminal residue" evidence="3">
    <location>
        <position position="1"/>
    </location>
</feature>
<gene>
    <name evidence="3" type="ORF">CYMTET_43924</name>
</gene>
<dbReference type="InterPro" id="IPR001214">
    <property type="entry name" value="SET_dom"/>
</dbReference>
<feature type="domain" description="SET" evidence="2">
    <location>
        <begin position="294"/>
        <end position="439"/>
    </location>
</feature>
<evidence type="ECO:0000313" key="3">
    <source>
        <dbReference type="EMBL" id="KAK3246543.1"/>
    </source>
</evidence>
<dbReference type="SUPFAM" id="SSF82199">
    <property type="entry name" value="SET domain"/>
    <property type="match status" value="1"/>
</dbReference>
<dbReference type="Pfam" id="PF00856">
    <property type="entry name" value="SET"/>
    <property type="match status" value="1"/>
</dbReference>
<keyword evidence="4" id="KW-1185">Reference proteome</keyword>
<feature type="region of interest" description="Disordered" evidence="1">
    <location>
        <begin position="132"/>
        <end position="151"/>
    </location>
</feature>
<organism evidence="3 4">
    <name type="scientific">Cymbomonas tetramitiformis</name>
    <dbReference type="NCBI Taxonomy" id="36881"/>
    <lineage>
        <taxon>Eukaryota</taxon>
        <taxon>Viridiplantae</taxon>
        <taxon>Chlorophyta</taxon>
        <taxon>Pyramimonadophyceae</taxon>
        <taxon>Pyramimonadales</taxon>
        <taxon>Pyramimonadaceae</taxon>
        <taxon>Cymbomonas</taxon>
    </lineage>
</organism>
<dbReference type="Proteomes" id="UP001190700">
    <property type="component" value="Unassembled WGS sequence"/>
</dbReference>
<sequence>ARRRQEETEVQVKGQEEAAARLRQAQEVAEMKAAETADVKRELVEIRGHVAELRGLVQEFPRLVNEDREERKAQSDREAQARAEALVAEAKAEHDAAMFPLKLELEQTSALVHHLKQKVAVLEKGLRQYDAPPGRQLGVPQGRRGDQARGCDAAPGISALDAASELLPEAAPEMKAPATTTLGKRKAPDSLIELVDLSPGTLYIGESAMTEHERRKLHATNSGKTPLAEFSFTMTEAAQKVFDANRGQAWKAGSVVFPQRSTLSTLLPQFPTKAALCEFVRAAVRSNGDGQVEVGLIQDTSDPCFGGLGLFATRALDPWELKLSYPGVCKTGEQFELETDRDAANELDHMYGVDLECTRRWGGQDQQLIVDAWRTSGRARFINDHRRDLVVLPNAEQQQLEPRRHNTLFCEAVADGTPCIFVINSLPISKGEQLLVEYGDAFVTGLHAAIERTQGLEESNRELIIHTRIQVKKEFGII</sequence>
<dbReference type="PROSITE" id="PS50280">
    <property type="entry name" value="SET"/>
    <property type="match status" value="1"/>
</dbReference>
<dbReference type="Gene3D" id="2.170.270.10">
    <property type="entry name" value="SET domain"/>
    <property type="match status" value="1"/>
</dbReference>
<evidence type="ECO:0000256" key="1">
    <source>
        <dbReference type="SAM" id="MobiDB-lite"/>
    </source>
</evidence>
<evidence type="ECO:0000259" key="2">
    <source>
        <dbReference type="PROSITE" id="PS50280"/>
    </source>
</evidence>
<accession>A0AAE0C2H8</accession>
<comment type="caution">
    <text evidence="3">The sequence shown here is derived from an EMBL/GenBank/DDBJ whole genome shotgun (WGS) entry which is preliminary data.</text>
</comment>
<dbReference type="InterPro" id="IPR046341">
    <property type="entry name" value="SET_dom_sf"/>
</dbReference>
<dbReference type="EMBL" id="LGRX02029705">
    <property type="protein sequence ID" value="KAK3246543.1"/>
    <property type="molecule type" value="Genomic_DNA"/>
</dbReference>
<proteinExistence type="predicted"/>
<dbReference type="AlphaFoldDB" id="A0AAE0C2H8"/>
<protein>
    <recommendedName>
        <fullName evidence="2">SET domain-containing protein</fullName>
    </recommendedName>
</protein>